<protein>
    <submittedName>
        <fullName evidence="1">Uncharacterized protein</fullName>
    </submittedName>
</protein>
<accession>A0A8H5V6V8</accession>
<dbReference type="AlphaFoldDB" id="A0A8H5V6V8"/>
<proteinExistence type="predicted"/>
<dbReference type="OrthoDB" id="5153231at2759"/>
<dbReference type="EMBL" id="JAAOAV010000004">
    <property type="protein sequence ID" value="KAF5613292.1"/>
    <property type="molecule type" value="Genomic_DNA"/>
</dbReference>
<reference evidence="1 2" key="1">
    <citation type="submission" date="2020-05" db="EMBL/GenBank/DDBJ databases">
        <title>Identification and distribution of gene clusters putatively required for synthesis of sphingolipid metabolism inhibitors in phylogenetically diverse species of the filamentous fungus Fusarium.</title>
        <authorList>
            <person name="Kim H.-S."/>
            <person name="Busman M."/>
            <person name="Brown D.W."/>
            <person name="Divon H."/>
            <person name="Uhlig S."/>
            <person name="Proctor R.H."/>
        </authorList>
    </citation>
    <scope>NUCLEOTIDE SEQUENCE [LARGE SCALE GENOMIC DNA]</scope>
    <source>
        <strain evidence="1 2">NRRL 66333</strain>
    </source>
</reference>
<evidence type="ECO:0000313" key="1">
    <source>
        <dbReference type="EMBL" id="KAF5613292.1"/>
    </source>
</evidence>
<dbReference type="Proteomes" id="UP000547976">
    <property type="component" value="Unassembled WGS sequence"/>
</dbReference>
<dbReference type="GeneID" id="59309493"/>
<organism evidence="1 2">
    <name type="scientific">Gibberella subglutinans</name>
    <name type="common">Fusarium subglutinans</name>
    <dbReference type="NCBI Taxonomy" id="42677"/>
    <lineage>
        <taxon>Eukaryota</taxon>
        <taxon>Fungi</taxon>
        <taxon>Dikarya</taxon>
        <taxon>Ascomycota</taxon>
        <taxon>Pezizomycotina</taxon>
        <taxon>Sordariomycetes</taxon>
        <taxon>Hypocreomycetidae</taxon>
        <taxon>Hypocreales</taxon>
        <taxon>Nectriaceae</taxon>
        <taxon>Fusarium</taxon>
        <taxon>Fusarium fujikuroi species complex</taxon>
    </lineage>
</organism>
<gene>
    <name evidence="1" type="ORF">FSUBG_1022</name>
</gene>
<sequence length="618" mass="70880">MSGENQLQNPVCVDASLCQLCRFPINREEENIVALTPDEQVSSPFNIYSEEDDGPPYIDKSLNMSFRHCVYPYCKHSRGLAVTFHAKCVDMVAPFGTPLHEWRLITKPSYRHVSLSHESRRGRVRESIEVSLHKTYGKLPPELWHVVSGDDELIRLYSIAELSLQHRKTEWFVDLSLPVLITVVRMDDVENLYISSDHLGIRQVTLDPNEATSDTAYPSYWQTVSVNNPTLTFQSDGLKLRKLLTPSIYPQVLWPRPVTLSELDSMTFYYAGWGEGGLEARLRTLTFNEPGTTGYSVCWANLEMVSIHVHRNMEHREADRTRMNEHSEYDDRSLFKWTYYPVQEDEFIREVWLRGFEKYDTTRPLPSQGEGDWHFRRSTPWGFMEYKRDSDIALALVTSKGRNMVAGSFPDERSSQHLKHHHWNLVAKTSANAPLRVFFSPSDHGIPLIVAPRLLDNQTAAPSLRQTPLCTMPSFNPLRTIHYSSASLENITEVLVCKSKNQKDMGMILELDWENRRFIETPYRKVTGLLFRYADGTEASVGCFRFDWAETPLTRGDSTGLFFGTKPEQSSREPSHVAVVRVAPPEGGFIWLGVPWAGVLEWWFSPDSLDTEITHGLQ</sequence>
<keyword evidence="2" id="KW-1185">Reference proteome</keyword>
<dbReference type="RefSeq" id="XP_036543608.1">
    <property type="nucleotide sequence ID" value="XM_036674775.1"/>
</dbReference>
<comment type="caution">
    <text evidence="1">The sequence shown here is derived from an EMBL/GenBank/DDBJ whole genome shotgun (WGS) entry which is preliminary data.</text>
</comment>
<evidence type="ECO:0000313" key="2">
    <source>
        <dbReference type="Proteomes" id="UP000547976"/>
    </source>
</evidence>
<name>A0A8H5V6V8_GIBSU</name>